<comment type="caution">
    <text evidence="2">The sequence shown here is derived from an EMBL/GenBank/DDBJ whole genome shotgun (WGS) entry which is preliminary data.</text>
</comment>
<name>A0ABS5RWV2_9HYPH</name>
<dbReference type="EMBL" id="JAFMNX010000002">
    <property type="protein sequence ID" value="MBS9720766.1"/>
    <property type="molecule type" value="Genomic_DNA"/>
</dbReference>
<keyword evidence="3" id="KW-1185">Reference proteome</keyword>
<evidence type="ECO:0000259" key="1">
    <source>
        <dbReference type="Pfam" id="PF00535"/>
    </source>
</evidence>
<evidence type="ECO:0000313" key="3">
    <source>
        <dbReference type="Proteomes" id="UP001297272"/>
    </source>
</evidence>
<evidence type="ECO:0000313" key="2">
    <source>
        <dbReference type="EMBL" id="MBS9720766.1"/>
    </source>
</evidence>
<accession>A0ABS5RWV2</accession>
<dbReference type="PANTHER" id="PTHR22916">
    <property type="entry name" value="GLYCOSYLTRANSFERASE"/>
    <property type="match status" value="1"/>
</dbReference>
<dbReference type="RefSeq" id="WP_213984426.1">
    <property type="nucleotide sequence ID" value="NZ_JAFMNX010000002.1"/>
</dbReference>
<dbReference type="Pfam" id="PF00535">
    <property type="entry name" value="Glycos_transf_2"/>
    <property type="match status" value="2"/>
</dbReference>
<reference evidence="2 3" key="1">
    <citation type="submission" date="2021-03" db="EMBL/GenBank/DDBJ databases">
        <title>Tianweitania aestuarii sp. nov., isolated from a tidal flat.</title>
        <authorList>
            <person name="Park S."/>
            <person name="Yoon J.-H."/>
        </authorList>
    </citation>
    <scope>NUCLEOTIDE SEQUENCE [LARGE SCALE GENOMIC DNA]</scope>
    <source>
        <strain evidence="2 3">BSSL-BM11</strain>
    </source>
</reference>
<dbReference type="Gene3D" id="3.90.550.10">
    <property type="entry name" value="Spore Coat Polysaccharide Biosynthesis Protein SpsA, Chain A"/>
    <property type="match status" value="2"/>
</dbReference>
<dbReference type="InterPro" id="IPR029044">
    <property type="entry name" value="Nucleotide-diphossugar_trans"/>
</dbReference>
<organism evidence="2 3">
    <name type="scientific">Tianweitania aestuarii</name>
    <dbReference type="NCBI Taxonomy" id="2814886"/>
    <lineage>
        <taxon>Bacteria</taxon>
        <taxon>Pseudomonadati</taxon>
        <taxon>Pseudomonadota</taxon>
        <taxon>Alphaproteobacteria</taxon>
        <taxon>Hyphomicrobiales</taxon>
        <taxon>Phyllobacteriaceae</taxon>
        <taxon>Tianweitania</taxon>
    </lineage>
</organism>
<sequence length="755" mass="86010">MTDGLDEFDAQWYVRAYPDVNGSGLSPQKHYQTIGKALGRSGFDSNDRPITKPSRADDVTVSIICVTFNHEYFIRECLDSILSQKVDFNFEVIVADDCSSDSTADIVAEYAARDRRINFIRREQNIGPGRNFADAAERAKGEFLAICEGDDYWTDIHKLQLQLDYMRANPVCSLCFHPVKVVFDDGSFEPKLHPPEDWKDFSLRALIHKNFIQTNSVMYRWRYTDGLPEDYNPDIVPGDWHMHLLHAEIGEIGFIDRVMSVYRRHAAGMWATSDGAFNHHRKYIRGELFFFTDLSEQFGGFYRDVFIKNAVNAFTDYAEGMLDRRLYEELAAVARDFPSLARRTFAAMGFKGEFDFSSAESLKHSIFGSCAVDVIVLTYNHGSSLEQCLRSVLNQTCDFPFSIIIGDDNSQDDTSRIVSGFVSTEPDRITYLSSGRNDGMLKNLSRCVEESSAPFIAFCEGDDYWLSPFKLQQQVLQLLRNPRAGMTFNRLLLEHVEFGRFEPHEGQTDIEGSKVSFNDIYQNYITANFSCCLYRREAVEAVPAIFYEIPGAADWLFNLFVADKFDVLFDANIMSVYRIHEKGSWSGLSLQERMRRIRQAQQTMRSLFGPARGVGGSRLKIDVNDIASSEDMADFSAFLDLPFNGKPQYVEQGAVKIEGWCVHLYGKQVLGHLKTKDGISSFPLDYSRLDVTQMFEESGETAYRDHLCGFDIRLPFAEVSMSFELGFSTGGDITWWKNVIATIEDPELDRKLNND</sequence>
<dbReference type="Proteomes" id="UP001297272">
    <property type="component" value="Unassembled WGS sequence"/>
</dbReference>
<dbReference type="PANTHER" id="PTHR22916:SF3">
    <property type="entry name" value="UDP-GLCNAC:BETAGAL BETA-1,3-N-ACETYLGLUCOSAMINYLTRANSFERASE-LIKE PROTEIN 1"/>
    <property type="match status" value="1"/>
</dbReference>
<dbReference type="SUPFAM" id="SSF53448">
    <property type="entry name" value="Nucleotide-diphospho-sugar transferases"/>
    <property type="match status" value="2"/>
</dbReference>
<proteinExistence type="predicted"/>
<dbReference type="InterPro" id="IPR001173">
    <property type="entry name" value="Glyco_trans_2-like"/>
</dbReference>
<feature type="domain" description="Glycosyltransferase 2-like" evidence="1">
    <location>
        <begin position="374"/>
        <end position="540"/>
    </location>
</feature>
<feature type="domain" description="Glycosyltransferase 2-like" evidence="1">
    <location>
        <begin position="62"/>
        <end position="194"/>
    </location>
</feature>
<protein>
    <submittedName>
        <fullName evidence="2">Glycosyltransferase</fullName>
    </submittedName>
</protein>
<gene>
    <name evidence="2" type="ORF">JYU29_08715</name>
</gene>